<comment type="caution">
    <text evidence="2">The sequence shown here is derived from an EMBL/GenBank/DDBJ whole genome shotgun (WGS) entry which is preliminary data.</text>
</comment>
<reference evidence="2 3" key="1">
    <citation type="submission" date="2016-03" db="EMBL/GenBank/DDBJ databases">
        <title>Choanephora cucurbitarum.</title>
        <authorList>
            <person name="Min B."/>
            <person name="Park H."/>
            <person name="Park J.-H."/>
            <person name="Shin H.-D."/>
            <person name="Choi I.-G."/>
        </authorList>
    </citation>
    <scope>NUCLEOTIDE SEQUENCE [LARGE SCALE GENOMIC DNA]</scope>
    <source>
        <strain evidence="2 3">KUS-F28377</strain>
    </source>
</reference>
<feature type="region of interest" description="Disordered" evidence="1">
    <location>
        <begin position="1"/>
        <end position="27"/>
    </location>
</feature>
<dbReference type="AlphaFoldDB" id="A0A1C7MWZ4"/>
<dbReference type="OrthoDB" id="10437416at2759"/>
<gene>
    <name evidence="2" type="ORF">A0J61_10618</name>
</gene>
<name>A0A1C7MWZ4_9FUNG</name>
<organism evidence="2 3">
    <name type="scientific">Choanephora cucurbitarum</name>
    <dbReference type="NCBI Taxonomy" id="101091"/>
    <lineage>
        <taxon>Eukaryota</taxon>
        <taxon>Fungi</taxon>
        <taxon>Fungi incertae sedis</taxon>
        <taxon>Mucoromycota</taxon>
        <taxon>Mucoromycotina</taxon>
        <taxon>Mucoromycetes</taxon>
        <taxon>Mucorales</taxon>
        <taxon>Mucorineae</taxon>
        <taxon>Choanephoraceae</taxon>
        <taxon>Choanephoroideae</taxon>
        <taxon>Choanephora</taxon>
    </lineage>
</organism>
<evidence type="ECO:0000313" key="2">
    <source>
        <dbReference type="EMBL" id="OBZ81332.1"/>
    </source>
</evidence>
<evidence type="ECO:0000313" key="3">
    <source>
        <dbReference type="Proteomes" id="UP000093000"/>
    </source>
</evidence>
<keyword evidence="3" id="KW-1185">Reference proteome</keyword>
<dbReference type="EMBL" id="LUGH01001272">
    <property type="protein sequence ID" value="OBZ81332.1"/>
    <property type="molecule type" value="Genomic_DNA"/>
</dbReference>
<sequence length="89" mass="10637">MSYYNRGHGPRRGGFRGNHRNTRGGMYHHYQPMSEQERYESFYLPSFTQDPWQHIEHPESRVEPVQPIGASKDAFYLPSFTQDPWQHLQ</sequence>
<protein>
    <submittedName>
        <fullName evidence="2">Uncharacterized protein</fullName>
    </submittedName>
</protein>
<feature type="compositionally biased region" description="Basic residues" evidence="1">
    <location>
        <begin position="8"/>
        <end position="22"/>
    </location>
</feature>
<proteinExistence type="predicted"/>
<dbReference type="Proteomes" id="UP000093000">
    <property type="component" value="Unassembled WGS sequence"/>
</dbReference>
<dbReference type="InParanoid" id="A0A1C7MWZ4"/>
<evidence type="ECO:0000256" key="1">
    <source>
        <dbReference type="SAM" id="MobiDB-lite"/>
    </source>
</evidence>
<accession>A0A1C7MWZ4</accession>